<protein>
    <submittedName>
        <fullName evidence="3">Biotin carboxyl carrier protein of acetyl-CoA carboxylase</fullName>
    </submittedName>
</protein>
<dbReference type="PANTHER" id="PTHR47597:SF1">
    <property type="entry name" value="IS A MEMBER OF THE PF|00364 BIOTIN-REQUIRING ENZYMES FAMILY-RELATED"/>
    <property type="match status" value="1"/>
</dbReference>
<dbReference type="AlphaFoldDB" id="A0A8K0NCI4"/>
<feature type="region of interest" description="Disordered" evidence="1">
    <location>
        <begin position="189"/>
        <end position="213"/>
    </location>
</feature>
<dbReference type="Pfam" id="PF00364">
    <property type="entry name" value="Biotin_lipoyl"/>
    <property type="match status" value="1"/>
</dbReference>
<dbReference type="SUPFAM" id="SSF51230">
    <property type="entry name" value="Single hybrid motif"/>
    <property type="match status" value="1"/>
</dbReference>
<evidence type="ECO:0000313" key="3">
    <source>
        <dbReference type="EMBL" id="KAG1367630.1"/>
    </source>
</evidence>
<dbReference type="Proteomes" id="UP000797356">
    <property type="component" value="Chromosome 14"/>
</dbReference>
<feature type="compositionally biased region" description="Polar residues" evidence="1">
    <location>
        <begin position="8"/>
        <end position="17"/>
    </location>
</feature>
<evidence type="ECO:0000313" key="4">
    <source>
        <dbReference type="Proteomes" id="UP000797356"/>
    </source>
</evidence>
<name>A0A8K0NCI4_COCNU</name>
<dbReference type="InterPro" id="IPR000089">
    <property type="entry name" value="Biotin_lipoyl"/>
</dbReference>
<accession>A0A8K0NCI4</accession>
<evidence type="ECO:0000259" key="2">
    <source>
        <dbReference type="Pfam" id="PF00364"/>
    </source>
</evidence>
<dbReference type="OrthoDB" id="529457at2759"/>
<feature type="region of interest" description="Disordered" evidence="1">
    <location>
        <begin position="1"/>
        <end position="43"/>
    </location>
</feature>
<feature type="compositionally biased region" description="Low complexity" evidence="1">
    <location>
        <begin position="197"/>
        <end position="208"/>
    </location>
</feature>
<dbReference type="Gene3D" id="2.40.50.100">
    <property type="match status" value="1"/>
</dbReference>
<sequence>MGLPRTPNIASSTTSYKFQRRKRENKRGEEAKKRARESDKGRKAMATCSLGSTSNIKLLSFHPEFKKLRCTALLTHHNLKCGCLETLNGSKGTQIWKEPMRAAGFDRQVQRFSNLLVARCCISSGRENDSKVIELEENKSNGNQIIPISLEVEPLLTAVCDTTSVAEFKLDFAGFRLYVKRDLVEKNVPPPIPSLHPTQTNTTNQTPNSNGSAATVSLVMSKPKPSTGGIRRAASDEGLMMLPSPKVGFFRISRTIKGKQAPPSCKEGQDVKEGQVLCYIEQLGGEIPVESDVSGEVIKILRENGEPVGYGDALIAILPSFPGIKKLR</sequence>
<dbReference type="EMBL" id="CM017885">
    <property type="protein sequence ID" value="KAG1367630.1"/>
    <property type="molecule type" value="Genomic_DNA"/>
</dbReference>
<reference evidence="3" key="2">
    <citation type="submission" date="2019-07" db="EMBL/GenBank/DDBJ databases">
        <authorList>
            <person name="Yang Y."/>
            <person name="Bocs S."/>
            <person name="Baudouin L."/>
        </authorList>
    </citation>
    <scope>NUCLEOTIDE SEQUENCE</scope>
    <source>
        <tissue evidence="3">Spear leaf of Hainan Tall coconut</tissue>
    </source>
</reference>
<dbReference type="CDD" id="cd06850">
    <property type="entry name" value="biotinyl_domain"/>
    <property type="match status" value="1"/>
</dbReference>
<dbReference type="InterPro" id="IPR053217">
    <property type="entry name" value="ACC_Biotin_Carrier"/>
</dbReference>
<reference evidence="3" key="1">
    <citation type="journal article" date="2017" name="Gigascience">
        <title>The genome draft of coconut (Cocos nucifera).</title>
        <authorList>
            <person name="Xiao Y."/>
            <person name="Xu P."/>
            <person name="Fan H."/>
            <person name="Baudouin L."/>
            <person name="Xia W."/>
            <person name="Bocs S."/>
            <person name="Xu J."/>
            <person name="Li Q."/>
            <person name="Guo A."/>
            <person name="Zhou L."/>
            <person name="Li J."/>
            <person name="Wu Y."/>
            <person name="Ma Z."/>
            <person name="Armero A."/>
            <person name="Issali A.E."/>
            <person name="Liu N."/>
            <person name="Peng M."/>
            <person name="Yang Y."/>
        </authorList>
    </citation>
    <scope>NUCLEOTIDE SEQUENCE</scope>
    <source>
        <tissue evidence="3">Spear leaf of Hainan Tall coconut</tissue>
    </source>
</reference>
<dbReference type="PANTHER" id="PTHR47597">
    <property type="entry name" value="IS A MEMBER OF THE PF|00364 BIOTIN-REQUIRING ENZYMES FAMILY-RELATED"/>
    <property type="match status" value="1"/>
</dbReference>
<keyword evidence="4" id="KW-1185">Reference proteome</keyword>
<comment type="caution">
    <text evidence="3">The sequence shown here is derived from an EMBL/GenBank/DDBJ whole genome shotgun (WGS) entry which is preliminary data.</text>
</comment>
<proteinExistence type="predicted"/>
<evidence type="ECO:0000256" key="1">
    <source>
        <dbReference type="SAM" id="MobiDB-lite"/>
    </source>
</evidence>
<organism evidence="3 4">
    <name type="scientific">Cocos nucifera</name>
    <name type="common">Coconut palm</name>
    <dbReference type="NCBI Taxonomy" id="13894"/>
    <lineage>
        <taxon>Eukaryota</taxon>
        <taxon>Viridiplantae</taxon>
        <taxon>Streptophyta</taxon>
        <taxon>Embryophyta</taxon>
        <taxon>Tracheophyta</taxon>
        <taxon>Spermatophyta</taxon>
        <taxon>Magnoliopsida</taxon>
        <taxon>Liliopsida</taxon>
        <taxon>Arecaceae</taxon>
        <taxon>Arecoideae</taxon>
        <taxon>Cocoseae</taxon>
        <taxon>Attaleinae</taxon>
        <taxon>Cocos</taxon>
    </lineage>
</organism>
<dbReference type="InterPro" id="IPR011053">
    <property type="entry name" value="Single_hybrid_motif"/>
</dbReference>
<feature type="domain" description="Lipoyl-binding" evidence="2">
    <location>
        <begin position="260"/>
        <end position="317"/>
    </location>
</feature>
<dbReference type="FunFam" id="2.40.50.100:FF:000059">
    <property type="entry name" value="Biotin/lipoyl attachment domain-containing protein"/>
    <property type="match status" value="1"/>
</dbReference>
<gene>
    <name evidence="3" type="ORF">COCNU_14G000980</name>
</gene>
<feature type="compositionally biased region" description="Basic and acidic residues" evidence="1">
    <location>
        <begin position="26"/>
        <end position="42"/>
    </location>
</feature>